<accession>A0A6L5WKS6</accession>
<name>A0A6L5WKS6_9BACT</name>
<reference evidence="2 3" key="2">
    <citation type="submission" date="2020-03" db="EMBL/GenBank/DDBJ databases">
        <title>Campylobacter portucalensis sp. nov., a new species of Campylobacter isolated from the reproductive tract of bulls.</title>
        <authorList>
            <person name="Silva M.F."/>
            <person name="Pereira G."/>
            <person name="Carneiro C."/>
            <person name="Hemphill A."/>
            <person name="Mateus L."/>
            <person name="Lopes-Da-Costa L."/>
            <person name="Silva E."/>
        </authorList>
    </citation>
    <scope>NUCLEOTIDE SEQUENCE [LARGE SCALE GENOMIC DNA]</scope>
    <source>
        <strain evidence="2 3">FMV-PI01</strain>
    </source>
</reference>
<dbReference type="EMBL" id="VWSJ01000027">
    <property type="protein sequence ID" value="MSN96857.1"/>
    <property type="molecule type" value="Genomic_DNA"/>
</dbReference>
<dbReference type="PANTHER" id="PTHR30535:SF34">
    <property type="entry name" value="MOLYBDATE-BINDING PROTEIN MOLA"/>
    <property type="match status" value="1"/>
</dbReference>
<organism evidence="2 3">
    <name type="scientific">Campylobacter portucalensis</name>
    <dbReference type="NCBI Taxonomy" id="2608384"/>
    <lineage>
        <taxon>Bacteria</taxon>
        <taxon>Pseudomonadati</taxon>
        <taxon>Campylobacterota</taxon>
        <taxon>Epsilonproteobacteria</taxon>
        <taxon>Campylobacterales</taxon>
        <taxon>Campylobacteraceae</taxon>
        <taxon>Campylobacter</taxon>
    </lineage>
</organism>
<reference evidence="2 3" key="1">
    <citation type="submission" date="2019-09" db="EMBL/GenBank/DDBJ databases">
        <authorList>
            <person name="Silva M."/>
            <person name="Pereira G."/>
            <person name="Lopes-Da-Costa L."/>
            <person name="Silva E."/>
        </authorList>
    </citation>
    <scope>NUCLEOTIDE SEQUENCE [LARGE SCALE GENOMIC DNA]</scope>
    <source>
        <strain evidence="2 3">FMV-PI01</strain>
    </source>
</reference>
<dbReference type="RefSeq" id="WP_154571119.1">
    <property type="nucleotide sequence ID" value="NZ_VWSJ01000027.1"/>
</dbReference>
<keyword evidence="3" id="KW-1185">Reference proteome</keyword>
<comment type="caution">
    <text evidence="2">The sequence shown here is derived from an EMBL/GenBank/DDBJ whole genome shotgun (WGS) entry which is preliminary data.</text>
</comment>
<dbReference type="PANTHER" id="PTHR30535">
    <property type="entry name" value="VITAMIN B12-BINDING PROTEIN"/>
    <property type="match status" value="1"/>
</dbReference>
<sequence length="262" mass="29970">MRKFLILFLVNFCFAKGVIVLDPACVEIFYMLNAEDKIAAIAKTQSSEIWPQEKIKFLPSVGTYVKPNLEKIIEIQPDMVLTGFHSKEIIDDLERFGIKYIEIKSNKLSDIYKNIQTIANLTNKKNEGQKLIDDLKNRLNSLDLSKVQGKKAVFFYMGTNLMALGKDTLVGDIFEFMKIDNVAKNLSGKTPIVTSEYLLEQDLDYILFVGNSLEDLLKQNPVLRHTKAYKNGKILNIKSSSLLRGTPRIIYEIETLYKDFIK</sequence>
<evidence type="ECO:0000259" key="1">
    <source>
        <dbReference type="PROSITE" id="PS50983"/>
    </source>
</evidence>
<dbReference type="Proteomes" id="UP000476338">
    <property type="component" value="Unassembled WGS sequence"/>
</dbReference>
<gene>
    <name evidence="2" type="ORF">F1B92_06720</name>
</gene>
<dbReference type="InterPro" id="IPR002491">
    <property type="entry name" value="ABC_transptr_periplasmic_BD"/>
</dbReference>
<protein>
    <submittedName>
        <fullName evidence="2">ABC transporter substrate-binding protein</fullName>
    </submittedName>
</protein>
<dbReference type="AlphaFoldDB" id="A0A6L5WKS6"/>
<feature type="domain" description="Fe/B12 periplasmic-binding" evidence="1">
    <location>
        <begin position="17"/>
        <end position="262"/>
    </location>
</feature>
<evidence type="ECO:0000313" key="2">
    <source>
        <dbReference type="EMBL" id="MSN96857.1"/>
    </source>
</evidence>
<dbReference type="InterPro" id="IPR050902">
    <property type="entry name" value="ABC_Transporter_SBP"/>
</dbReference>
<dbReference type="Pfam" id="PF01497">
    <property type="entry name" value="Peripla_BP_2"/>
    <property type="match status" value="1"/>
</dbReference>
<dbReference type="SUPFAM" id="SSF53807">
    <property type="entry name" value="Helical backbone' metal receptor"/>
    <property type="match status" value="1"/>
</dbReference>
<evidence type="ECO:0000313" key="3">
    <source>
        <dbReference type="Proteomes" id="UP000476338"/>
    </source>
</evidence>
<dbReference type="PROSITE" id="PS50983">
    <property type="entry name" value="FE_B12_PBP"/>
    <property type="match status" value="1"/>
</dbReference>
<dbReference type="Gene3D" id="3.40.50.1980">
    <property type="entry name" value="Nitrogenase molybdenum iron protein domain"/>
    <property type="match status" value="2"/>
</dbReference>
<proteinExistence type="predicted"/>